<keyword evidence="6 9" id="KW-1133">Transmembrane helix</keyword>
<feature type="transmembrane region" description="Helical" evidence="9">
    <location>
        <begin position="51"/>
        <end position="79"/>
    </location>
</feature>
<keyword evidence="11" id="KW-1185">Reference proteome</keyword>
<dbReference type="PIRSF" id="PIRSF006603">
    <property type="entry name" value="DinF"/>
    <property type="match status" value="1"/>
</dbReference>
<feature type="transmembrane region" description="Helical" evidence="9">
    <location>
        <begin position="319"/>
        <end position="341"/>
    </location>
</feature>
<dbReference type="PANTHER" id="PTHR43549:SF3">
    <property type="entry name" value="MULTIDRUG RESISTANCE PROTEIN YPNP-RELATED"/>
    <property type="match status" value="1"/>
</dbReference>
<keyword evidence="7 9" id="KW-0472">Membrane</keyword>
<feature type="transmembrane region" description="Helical" evidence="9">
    <location>
        <begin position="99"/>
        <end position="118"/>
    </location>
</feature>
<evidence type="ECO:0000256" key="9">
    <source>
        <dbReference type="SAM" id="Phobius"/>
    </source>
</evidence>
<evidence type="ECO:0000256" key="7">
    <source>
        <dbReference type="ARBA" id="ARBA00023136"/>
    </source>
</evidence>
<sequence length="491" mass="51262">MPNQSQAKFVNGSIMRHITVMSTSGAVGLMALFLVDLADMFFISLLGQVELAAAVGFAGTIIFFSTSVSIGTSIAMGALVSRALGAGQREEARKITGSVMVFAALVSILTAGVILAFLDPILASIGAEGEAAEKASDFLWILLPGAPLMAMGMAGGAALRGVGDAKRSMSATLAAGAANAVLDPIFIFALSMGVEGAATASLISRFVMFGVAFQAVHRKHDLVTMPTLEDLKTHFKAITNIAGPAIITNTATPIGNAIVTAQIAKFGADYVAGYAVMGRLLPVSFALIFSLSGAVGPILGQNYGALRFDRVRLTLSDSVKFVTAYCVGVAIILYFSQGLIIDAFSLNGDAASMVALFCTYIAITFIFNGTLFVSNAAFNNLNRPTWSTMLNVGKATLGTIPFVYIGGQHAGAEGVLIGQAVGSVLFGIAGYFLVQRLINQLADDHEEKEEDIVPVEPNVPAAGLTSCREMMAEDADELLSDEDISKNTPRS</sequence>
<dbReference type="Proteomes" id="UP000071641">
    <property type="component" value="Unassembled WGS sequence"/>
</dbReference>
<dbReference type="RefSeq" id="WP_062662147.1">
    <property type="nucleotide sequence ID" value="NZ_FIZX01000001.1"/>
</dbReference>
<dbReference type="STRING" id="1796497.GCE9029_01453"/>
<evidence type="ECO:0000256" key="3">
    <source>
        <dbReference type="ARBA" id="ARBA00022448"/>
    </source>
</evidence>
<name>A0A128EZJ2_9GAMM</name>
<dbReference type="InterPro" id="IPR002528">
    <property type="entry name" value="MATE_fam"/>
</dbReference>
<keyword evidence="5 9" id="KW-0812">Transmembrane</keyword>
<feature type="transmembrane region" description="Helical" evidence="9">
    <location>
        <begin position="416"/>
        <end position="434"/>
    </location>
</feature>
<evidence type="ECO:0000256" key="2">
    <source>
        <dbReference type="ARBA" id="ARBA00013489"/>
    </source>
</evidence>
<evidence type="ECO:0000313" key="10">
    <source>
        <dbReference type="EMBL" id="CZF79426.1"/>
    </source>
</evidence>
<feature type="transmembrane region" description="Helical" evidence="9">
    <location>
        <begin position="138"/>
        <end position="159"/>
    </location>
</feature>
<dbReference type="AlphaFoldDB" id="A0A128EZJ2"/>
<keyword evidence="3" id="KW-0813">Transport</keyword>
<evidence type="ECO:0000256" key="1">
    <source>
        <dbReference type="ARBA" id="ARBA00004429"/>
    </source>
</evidence>
<accession>A0A128EZJ2</accession>
<feature type="transmembrane region" description="Helical" evidence="9">
    <location>
        <begin position="280"/>
        <end position="299"/>
    </location>
</feature>
<protein>
    <recommendedName>
        <fullName evidence="2">Multidrug resistance protein NorM</fullName>
    </recommendedName>
    <alternativeName>
        <fullName evidence="8">Na(+)/drug antiporter</fullName>
    </alternativeName>
</protein>
<dbReference type="InterPro" id="IPR048279">
    <property type="entry name" value="MdtK-like"/>
</dbReference>
<dbReference type="PANTHER" id="PTHR43549">
    <property type="entry name" value="MULTIDRUG RESISTANCE PROTEIN YPNP-RELATED"/>
    <property type="match status" value="1"/>
</dbReference>
<dbReference type="GO" id="GO:0015297">
    <property type="term" value="F:antiporter activity"/>
    <property type="evidence" value="ECO:0007669"/>
    <property type="project" value="InterPro"/>
</dbReference>
<dbReference type="OrthoDB" id="9806302at2"/>
<dbReference type="Pfam" id="PF01554">
    <property type="entry name" value="MatE"/>
    <property type="match status" value="2"/>
</dbReference>
<dbReference type="EMBL" id="FIZX01000001">
    <property type="protein sequence ID" value="CZF79426.1"/>
    <property type="molecule type" value="Genomic_DNA"/>
</dbReference>
<comment type="subcellular location">
    <subcellularLocation>
        <location evidence="1">Cell inner membrane</location>
        <topology evidence="1">Multi-pass membrane protein</topology>
    </subcellularLocation>
</comment>
<dbReference type="NCBIfam" id="TIGR00797">
    <property type="entry name" value="matE"/>
    <property type="match status" value="1"/>
</dbReference>
<proteinExistence type="predicted"/>
<evidence type="ECO:0000256" key="8">
    <source>
        <dbReference type="ARBA" id="ARBA00030855"/>
    </source>
</evidence>
<feature type="transmembrane region" description="Helical" evidence="9">
    <location>
        <begin position="353"/>
        <end position="378"/>
    </location>
</feature>
<reference evidence="11" key="1">
    <citation type="submission" date="2016-02" db="EMBL/GenBank/DDBJ databases">
        <authorList>
            <person name="Rodrigo-Torres Lidia"/>
            <person name="Arahal R.David."/>
        </authorList>
    </citation>
    <scope>NUCLEOTIDE SEQUENCE [LARGE SCALE GENOMIC DNA]</scope>
    <source>
        <strain evidence="11">CECT 9029</strain>
    </source>
</reference>
<keyword evidence="4" id="KW-1003">Cell membrane</keyword>
<evidence type="ECO:0000256" key="5">
    <source>
        <dbReference type="ARBA" id="ARBA00022692"/>
    </source>
</evidence>
<feature type="transmembrane region" description="Helical" evidence="9">
    <location>
        <begin position="20"/>
        <end position="45"/>
    </location>
</feature>
<gene>
    <name evidence="10" type="primary">mepA_1</name>
    <name evidence="10" type="ORF">GCE9029_01453</name>
</gene>
<evidence type="ECO:0000313" key="11">
    <source>
        <dbReference type="Proteomes" id="UP000071641"/>
    </source>
</evidence>
<evidence type="ECO:0000256" key="6">
    <source>
        <dbReference type="ARBA" id="ARBA00022989"/>
    </source>
</evidence>
<dbReference type="GO" id="GO:0042910">
    <property type="term" value="F:xenobiotic transmembrane transporter activity"/>
    <property type="evidence" value="ECO:0007669"/>
    <property type="project" value="InterPro"/>
</dbReference>
<organism evidence="10 11">
    <name type="scientific">Grimontia celer</name>
    <dbReference type="NCBI Taxonomy" id="1796497"/>
    <lineage>
        <taxon>Bacteria</taxon>
        <taxon>Pseudomonadati</taxon>
        <taxon>Pseudomonadota</taxon>
        <taxon>Gammaproteobacteria</taxon>
        <taxon>Vibrionales</taxon>
        <taxon>Vibrionaceae</taxon>
        <taxon>Grimontia</taxon>
    </lineage>
</organism>
<dbReference type="GO" id="GO:0005886">
    <property type="term" value="C:plasma membrane"/>
    <property type="evidence" value="ECO:0007669"/>
    <property type="project" value="UniProtKB-SubCell"/>
</dbReference>
<dbReference type="InterPro" id="IPR052031">
    <property type="entry name" value="Membrane_Transporter-Flippase"/>
</dbReference>
<evidence type="ECO:0000256" key="4">
    <source>
        <dbReference type="ARBA" id="ARBA00022475"/>
    </source>
</evidence>